<reference evidence="1" key="1">
    <citation type="submission" date="2021-04" db="EMBL/GenBank/DDBJ databases">
        <title>Phycicoccus avicenniae sp. nov., a novel endophytic actinomycetes isolated from branch of Avicennia mariana.</title>
        <authorList>
            <person name="Tuo L."/>
        </authorList>
    </citation>
    <scope>NUCLEOTIDE SEQUENCE</scope>
    <source>
        <strain evidence="1">BSK3Z-2</strain>
    </source>
</reference>
<accession>A0A941D9B6</accession>
<dbReference type="RefSeq" id="WP_211604018.1">
    <property type="nucleotide sequence ID" value="NZ_JAGSNF010000021.1"/>
</dbReference>
<sequence length="45" mass="5111">MKKVATTTTRTGLAMRWVPVVDTSGRTRMEMRWSAPHQLRPRAAA</sequence>
<dbReference type="EMBL" id="JAGSNF010000021">
    <property type="protein sequence ID" value="MBR7744489.1"/>
    <property type="molecule type" value="Genomic_DNA"/>
</dbReference>
<proteinExistence type="predicted"/>
<comment type="caution">
    <text evidence="1">The sequence shown here is derived from an EMBL/GenBank/DDBJ whole genome shotgun (WGS) entry which is preliminary data.</text>
</comment>
<name>A0A941D9B6_9MICO</name>
<keyword evidence="2" id="KW-1185">Reference proteome</keyword>
<protein>
    <submittedName>
        <fullName evidence="1">Uncharacterized protein</fullName>
    </submittedName>
</protein>
<organism evidence="1 2">
    <name type="scientific">Phycicoccus avicenniae</name>
    <dbReference type="NCBI Taxonomy" id="2828860"/>
    <lineage>
        <taxon>Bacteria</taxon>
        <taxon>Bacillati</taxon>
        <taxon>Actinomycetota</taxon>
        <taxon>Actinomycetes</taxon>
        <taxon>Micrococcales</taxon>
        <taxon>Intrasporangiaceae</taxon>
        <taxon>Phycicoccus</taxon>
    </lineage>
</organism>
<gene>
    <name evidence="1" type="ORF">KC207_14430</name>
</gene>
<evidence type="ECO:0000313" key="1">
    <source>
        <dbReference type="EMBL" id="MBR7744489.1"/>
    </source>
</evidence>
<evidence type="ECO:0000313" key="2">
    <source>
        <dbReference type="Proteomes" id="UP000677016"/>
    </source>
</evidence>
<dbReference type="AlphaFoldDB" id="A0A941D9B6"/>
<dbReference type="Proteomes" id="UP000677016">
    <property type="component" value="Unassembled WGS sequence"/>
</dbReference>